<accession>A0ABV5ZPT7</accession>
<sequence length="75" mass="8445">MAAEFDFTLSHSAELAALVISRSRRFCVDIERHREMDHLGMAERVLLPAEPAVSPWTTSTRCGSVIEIGFRVVDR</sequence>
<protein>
    <recommendedName>
        <fullName evidence="3">4'-phosphopantetheinyl transferase domain-containing protein</fullName>
    </recommendedName>
</protein>
<keyword evidence="2" id="KW-1185">Reference proteome</keyword>
<evidence type="ECO:0000313" key="1">
    <source>
        <dbReference type="EMBL" id="MFB9902902.1"/>
    </source>
</evidence>
<dbReference type="RefSeq" id="WP_377850007.1">
    <property type="nucleotide sequence ID" value="NZ_JBHLZU010000002.1"/>
</dbReference>
<comment type="caution">
    <text evidence="1">The sequence shown here is derived from an EMBL/GenBank/DDBJ whole genome shotgun (WGS) entry which is preliminary data.</text>
</comment>
<evidence type="ECO:0000313" key="2">
    <source>
        <dbReference type="Proteomes" id="UP001589693"/>
    </source>
</evidence>
<dbReference type="Proteomes" id="UP001589693">
    <property type="component" value="Unassembled WGS sequence"/>
</dbReference>
<organism evidence="1 2">
    <name type="scientific">Allokutzneria oryzae</name>
    <dbReference type="NCBI Taxonomy" id="1378989"/>
    <lineage>
        <taxon>Bacteria</taxon>
        <taxon>Bacillati</taxon>
        <taxon>Actinomycetota</taxon>
        <taxon>Actinomycetes</taxon>
        <taxon>Pseudonocardiales</taxon>
        <taxon>Pseudonocardiaceae</taxon>
        <taxon>Allokutzneria</taxon>
    </lineage>
</organism>
<dbReference type="EMBL" id="JBHLZU010000002">
    <property type="protein sequence ID" value="MFB9902902.1"/>
    <property type="molecule type" value="Genomic_DNA"/>
</dbReference>
<gene>
    <name evidence="1" type="ORF">ACFFQA_03040</name>
</gene>
<reference evidence="1 2" key="1">
    <citation type="submission" date="2024-09" db="EMBL/GenBank/DDBJ databases">
        <authorList>
            <person name="Sun Q."/>
            <person name="Mori K."/>
        </authorList>
    </citation>
    <scope>NUCLEOTIDE SEQUENCE [LARGE SCALE GENOMIC DNA]</scope>
    <source>
        <strain evidence="1 2">TBRC 7907</strain>
    </source>
</reference>
<name>A0ABV5ZPT7_9PSEU</name>
<proteinExistence type="predicted"/>
<evidence type="ECO:0008006" key="3">
    <source>
        <dbReference type="Google" id="ProtNLM"/>
    </source>
</evidence>